<keyword evidence="1" id="KW-0472">Membrane</keyword>
<dbReference type="PANTHER" id="PTHR39165">
    <property type="entry name" value="IG HYPOTHETICAL 17883"/>
    <property type="match status" value="1"/>
</dbReference>
<gene>
    <name evidence="2" type="ORF">CEE37_03855</name>
</gene>
<dbReference type="EMBL" id="NJBN01000002">
    <property type="protein sequence ID" value="TKJ41711.1"/>
    <property type="molecule type" value="Genomic_DNA"/>
</dbReference>
<reference evidence="2 3" key="1">
    <citation type="submission" date="2017-06" db="EMBL/GenBank/DDBJ databases">
        <title>Novel microbial phyla capable of carbon fixation and sulfur reduction in deep-sea sediments.</title>
        <authorList>
            <person name="Huang J."/>
            <person name="Baker B."/>
            <person name="Wang Y."/>
        </authorList>
    </citation>
    <scope>NUCLEOTIDE SEQUENCE [LARGE SCALE GENOMIC DNA]</scope>
    <source>
        <strain evidence="2">B3_LCP</strain>
    </source>
</reference>
<dbReference type="InterPro" id="IPR007403">
    <property type="entry name" value="DUF456"/>
</dbReference>
<feature type="transmembrane region" description="Helical" evidence="1">
    <location>
        <begin position="146"/>
        <end position="164"/>
    </location>
</feature>
<evidence type="ECO:0008006" key="4">
    <source>
        <dbReference type="Google" id="ProtNLM"/>
    </source>
</evidence>
<feature type="transmembrane region" description="Helical" evidence="1">
    <location>
        <begin position="108"/>
        <end position="125"/>
    </location>
</feature>
<protein>
    <recommendedName>
        <fullName evidence="4">DUF456 domain-containing protein</fullName>
    </recommendedName>
</protein>
<comment type="caution">
    <text evidence="2">The sequence shown here is derived from an EMBL/GenBank/DDBJ whole genome shotgun (WGS) entry which is preliminary data.</text>
</comment>
<dbReference type="AlphaFoldDB" id="A0A532V3B5"/>
<sequence length="165" mass="17189">MWDILGHILFYLILFCGVLLTSISMPGTWVIVVASAVFGLITGFENMTYQLLGGLAIAALALEGIEFLLAVKLAEKMGTGKQASWIAVVGAIVGGIWGTTILPIIGSLIGALGGAFFAAVIWELIQGKSYTEAFKSGRGALIGRGGATIVKTIGAITMVIVIIFV</sequence>
<accession>A0A532V3B5</accession>
<evidence type="ECO:0000313" key="2">
    <source>
        <dbReference type="EMBL" id="TKJ41711.1"/>
    </source>
</evidence>
<evidence type="ECO:0000313" key="3">
    <source>
        <dbReference type="Proteomes" id="UP000319619"/>
    </source>
</evidence>
<feature type="transmembrane region" description="Helical" evidence="1">
    <location>
        <begin position="83"/>
        <end position="102"/>
    </location>
</feature>
<keyword evidence="1" id="KW-1133">Transmembrane helix</keyword>
<dbReference type="PANTHER" id="PTHR39165:SF1">
    <property type="entry name" value="DUF456 DOMAIN-CONTAINING PROTEIN"/>
    <property type="match status" value="1"/>
</dbReference>
<dbReference type="Pfam" id="PF04306">
    <property type="entry name" value="DUF456"/>
    <property type="match status" value="1"/>
</dbReference>
<proteinExistence type="predicted"/>
<organism evidence="2 3">
    <name type="scientific">candidate division LCP-89 bacterium B3_LCP</name>
    <dbReference type="NCBI Taxonomy" id="2012998"/>
    <lineage>
        <taxon>Bacteria</taxon>
        <taxon>Pseudomonadati</taxon>
        <taxon>Bacteria division LCP-89</taxon>
    </lineage>
</organism>
<keyword evidence="1" id="KW-0812">Transmembrane</keyword>
<dbReference type="Proteomes" id="UP000319619">
    <property type="component" value="Unassembled WGS sequence"/>
</dbReference>
<name>A0A532V3B5_UNCL8</name>
<evidence type="ECO:0000256" key="1">
    <source>
        <dbReference type="SAM" id="Phobius"/>
    </source>
</evidence>
<feature type="transmembrane region" description="Helical" evidence="1">
    <location>
        <begin position="12"/>
        <end position="41"/>
    </location>
</feature>
<feature type="transmembrane region" description="Helical" evidence="1">
    <location>
        <begin position="47"/>
        <end position="71"/>
    </location>
</feature>